<dbReference type="InterPro" id="IPR047202">
    <property type="entry name" value="Lipocalin_Blc-like_dom"/>
</dbReference>
<dbReference type="InterPro" id="IPR012674">
    <property type="entry name" value="Calycin"/>
</dbReference>
<dbReference type="EMBL" id="PDEA01000001">
    <property type="protein sequence ID" value="PEH89084.1"/>
    <property type="molecule type" value="Genomic_DNA"/>
</dbReference>
<gene>
    <name evidence="2" type="ORF">CRM82_11220</name>
</gene>
<organism evidence="2 3">
    <name type="scientific">Comamonas terrigena</name>
    <dbReference type="NCBI Taxonomy" id="32013"/>
    <lineage>
        <taxon>Bacteria</taxon>
        <taxon>Pseudomonadati</taxon>
        <taxon>Pseudomonadota</taxon>
        <taxon>Betaproteobacteria</taxon>
        <taxon>Burkholderiales</taxon>
        <taxon>Comamonadaceae</taxon>
        <taxon>Comamonas</taxon>
    </lineage>
</organism>
<dbReference type="PANTHER" id="PTHR10612">
    <property type="entry name" value="APOLIPOPROTEIN D"/>
    <property type="match status" value="1"/>
</dbReference>
<evidence type="ECO:0000313" key="3">
    <source>
        <dbReference type="Proteomes" id="UP000220246"/>
    </source>
</evidence>
<dbReference type="PROSITE" id="PS00213">
    <property type="entry name" value="LIPOCALIN"/>
    <property type="match status" value="1"/>
</dbReference>
<evidence type="ECO:0000313" key="2">
    <source>
        <dbReference type="EMBL" id="PEH89084.1"/>
    </source>
</evidence>
<dbReference type="AlphaFoldDB" id="A0A2A7UV34"/>
<name>A0A2A7UV34_COMTR</name>
<dbReference type="PANTHER" id="PTHR10612:SF34">
    <property type="entry name" value="APOLIPOPROTEIN D"/>
    <property type="match status" value="1"/>
</dbReference>
<dbReference type="InterPro" id="IPR000566">
    <property type="entry name" value="Lipocln_cytosolic_FA-bd_dom"/>
</dbReference>
<dbReference type="CDD" id="cd19438">
    <property type="entry name" value="lipocalin_Blc-like"/>
    <property type="match status" value="1"/>
</dbReference>
<dbReference type="InterPro" id="IPR002446">
    <property type="entry name" value="Lipocalin_bac"/>
</dbReference>
<dbReference type="Gene3D" id="2.40.128.20">
    <property type="match status" value="1"/>
</dbReference>
<dbReference type="PRINTS" id="PR01171">
    <property type="entry name" value="BCTLIPOCALIN"/>
</dbReference>
<dbReference type="STRING" id="1219032.GCA_001515545_01457"/>
<feature type="domain" description="Lipocalin/cytosolic fatty-acid binding" evidence="1">
    <location>
        <begin position="64"/>
        <end position="203"/>
    </location>
</feature>
<comment type="caution">
    <text evidence="2">The sequence shown here is derived from an EMBL/GenBank/DDBJ whole genome shotgun (WGS) entry which is preliminary data.</text>
</comment>
<keyword evidence="3" id="KW-1185">Reference proteome</keyword>
<dbReference type="SUPFAM" id="SSF50814">
    <property type="entry name" value="Lipocalins"/>
    <property type="match status" value="1"/>
</dbReference>
<reference evidence="3" key="1">
    <citation type="submission" date="2017-09" db="EMBL/GenBank/DDBJ databases">
        <title>FDA dAtabase for Regulatory Grade micrObial Sequences (FDA-ARGOS): Supporting development and validation of Infectious Disease Dx tests.</title>
        <authorList>
            <person name="Minogue T."/>
            <person name="Wolcott M."/>
            <person name="Wasieloski L."/>
            <person name="Aguilar W."/>
            <person name="Moore D."/>
            <person name="Tallon L."/>
            <person name="Sadzewicz L."/>
            <person name="Ott S."/>
            <person name="Zhao X."/>
            <person name="Nagaraj S."/>
            <person name="Vavikolanu K."/>
            <person name="Aluvathingal J."/>
            <person name="Nadendla S."/>
            <person name="Sichtig H."/>
        </authorList>
    </citation>
    <scope>NUCLEOTIDE SEQUENCE [LARGE SCALE GENOMIC DNA]</scope>
    <source>
        <strain evidence="3">FDAARGOS_394</strain>
    </source>
</reference>
<dbReference type="Proteomes" id="UP000220246">
    <property type="component" value="Unassembled WGS sequence"/>
</dbReference>
<protein>
    <submittedName>
        <fullName evidence="2">Lipocalin</fullName>
    </submittedName>
</protein>
<evidence type="ECO:0000259" key="1">
    <source>
        <dbReference type="Pfam" id="PF08212"/>
    </source>
</evidence>
<dbReference type="RefSeq" id="WP_083520377.1">
    <property type="nucleotide sequence ID" value="NZ_DALZSI010000058.1"/>
</dbReference>
<sequence>MLRLPDPLRQDPTEARGHLPVSQVLERNIPVLATLALTTVGAIAWYALRRPPIPPTAIPVSDFELGRYLGKWYEVARIDNRFEKGLQRTQAEYSRLPNGGIRVENRGYDPRKREWHIATGKAKTVLGPDVGALKVAFFGPFYDGYNVVALDPKYRWAMVVGSQLDRFWILSRTPFLPMGVEERLLRQAREMGVPVDRVIWVHQDGVNPTGSY</sequence>
<dbReference type="InterPro" id="IPR022272">
    <property type="entry name" value="Lipocalin_CS"/>
</dbReference>
<dbReference type="GO" id="GO:0006950">
    <property type="term" value="P:response to stress"/>
    <property type="evidence" value="ECO:0007669"/>
    <property type="project" value="UniProtKB-ARBA"/>
</dbReference>
<dbReference type="OrthoDB" id="9793905at2"/>
<accession>A0A2A7UV34</accession>
<proteinExistence type="predicted"/>
<dbReference type="Pfam" id="PF08212">
    <property type="entry name" value="Lipocalin_2"/>
    <property type="match status" value="1"/>
</dbReference>
<dbReference type="GeneID" id="80801180"/>